<dbReference type="Proteomes" id="UP001491310">
    <property type="component" value="Unassembled WGS sequence"/>
</dbReference>
<sequence>MPTEVEKRYGHFGDMFEALLKDETASAQWDTFFVVDNHWPADGCLETYKGIVVTGSASDSFGTDSWIVRLRDELAAAVRRRQRILGVCFGCQIMAIVLGGSAGRAPVGLEIGTRRGAMLLASSPKTRVEAWAYQDFILCVQGHPEFSMDFMDTLIRWRTANAPEALPQHQADEALAQLRAQPRTYSPDYVSTTKIKACSAVQPPSMKTFASAVVLLALIAGSGARELQPNYAPAPAPATSKPIADIVFVLSAEKASFPSSSTLELKGVSTTAQYYGAGARAGLISTPIFANGSAGAEYVASNGEWLNVPDAVLFSNSGSNNQAILLSLQNPLYNEDDKTVTFTITVLPADESALKTAHGVTNELVLEHADNVGTPLTDAVKPGTVLTDVALFIDENRESLKPIAETKYHWG</sequence>
<dbReference type="EMBL" id="JALJOT010000013">
    <property type="protein sequence ID" value="KAK9903983.1"/>
    <property type="molecule type" value="Genomic_DNA"/>
</dbReference>
<organism evidence="1 2">
    <name type="scientific">Coccomyxa subellipsoidea</name>
    <dbReference type="NCBI Taxonomy" id="248742"/>
    <lineage>
        <taxon>Eukaryota</taxon>
        <taxon>Viridiplantae</taxon>
        <taxon>Chlorophyta</taxon>
        <taxon>core chlorophytes</taxon>
        <taxon>Trebouxiophyceae</taxon>
        <taxon>Trebouxiophyceae incertae sedis</taxon>
        <taxon>Coccomyxaceae</taxon>
        <taxon>Coccomyxa</taxon>
    </lineage>
</organism>
<evidence type="ECO:0000313" key="1">
    <source>
        <dbReference type="EMBL" id="KAK9903983.1"/>
    </source>
</evidence>
<protein>
    <recommendedName>
        <fullName evidence="3">Glutamine amidotransferase domain-containing protein</fullName>
    </recommendedName>
</protein>
<dbReference type="CDD" id="cd01741">
    <property type="entry name" value="GATase1_1"/>
    <property type="match status" value="1"/>
</dbReference>
<comment type="caution">
    <text evidence="1">The sequence shown here is derived from an EMBL/GenBank/DDBJ whole genome shotgun (WGS) entry which is preliminary data.</text>
</comment>
<dbReference type="InterPro" id="IPR044992">
    <property type="entry name" value="ChyE-like"/>
</dbReference>
<dbReference type="PANTHER" id="PTHR42695:SF5">
    <property type="entry name" value="GLUTAMINE AMIDOTRANSFERASE YLR126C-RELATED"/>
    <property type="match status" value="1"/>
</dbReference>
<evidence type="ECO:0000313" key="2">
    <source>
        <dbReference type="Proteomes" id="UP001491310"/>
    </source>
</evidence>
<accession>A0ABR2YEM3</accession>
<dbReference type="Gene3D" id="3.40.50.880">
    <property type="match status" value="2"/>
</dbReference>
<proteinExistence type="predicted"/>
<reference evidence="1 2" key="1">
    <citation type="journal article" date="2024" name="Nat. Commun.">
        <title>Phylogenomics reveals the evolutionary origins of lichenization in chlorophyte algae.</title>
        <authorList>
            <person name="Puginier C."/>
            <person name="Libourel C."/>
            <person name="Otte J."/>
            <person name="Skaloud P."/>
            <person name="Haon M."/>
            <person name="Grisel S."/>
            <person name="Petersen M."/>
            <person name="Berrin J.G."/>
            <person name="Delaux P.M."/>
            <person name="Dal Grande F."/>
            <person name="Keller J."/>
        </authorList>
    </citation>
    <scope>NUCLEOTIDE SEQUENCE [LARGE SCALE GENOMIC DNA]</scope>
    <source>
        <strain evidence="1 2">SAG 216-7</strain>
    </source>
</reference>
<dbReference type="PANTHER" id="PTHR42695">
    <property type="entry name" value="GLUTAMINE AMIDOTRANSFERASE YLR126C-RELATED"/>
    <property type="match status" value="1"/>
</dbReference>
<gene>
    <name evidence="1" type="ORF">WJX75_001871</name>
</gene>
<keyword evidence="2" id="KW-1185">Reference proteome</keyword>
<dbReference type="InterPro" id="IPR029062">
    <property type="entry name" value="Class_I_gatase-like"/>
</dbReference>
<evidence type="ECO:0008006" key="3">
    <source>
        <dbReference type="Google" id="ProtNLM"/>
    </source>
</evidence>
<name>A0ABR2YEM3_9CHLO</name>
<dbReference type="SUPFAM" id="SSF52317">
    <property type="entry name" value="Class I glutamine amidotransferase-like"/>
    <property type="match status" value="1"/>
</dbReference>